<gene>
    <name evidence="2" type="ORF">RMCFA_3054</name>
</gene>
<accession>A0A100WRG9</accession>
<reference evidence="3" key="2">
    <citation type="submission" date="2016-02" db="EMBL/GenBank/DDBJ databases">
        <title>Draft genome sequence of five rapidly growing Mycobacterium species.</title>
        <authorList>
            <person name="Katahira K."/>
            <person name="Gotou Y."/>
            <person name="Iida K."/>
            <person name="Ogura Y."/>
            <person name="Hayashi T."/>
        </authorList>
    </citation>
    <scope>NUCLEOTIDE SEQUENCE [LARGE SCALE GENOMIC DNA]</scope>
    <source>
        <strain evidence="3">JCM6368</strain>
    </source>
</reference>
<feature type="compositionally biased region" description="Basic and acidic residues" evidence="1">
    <location>
        <begin position="16"/>
        <end position="29"/>
    </location>
</feature>
<sequence>MVFDNARANATQELIDAMHDAKSRGDRFGASEYGPGPARNRDDVAPLVNRDHRRNSAPPPVEVSSARPHAGRPRPRLAD</sequence>
<evidence type="ECO:0000256" key="1">
    <source>
        <dbReference type="SAM" id="MobiDB-lite"/>
    </source>
</evidence>
<protein>
    <submittedName>
        <fullName evidence="2">C alpha-dehydrogenase</fullName>
    </submittedName>
</protein>
<organism evidence="2 3">
    <name type="scientific">Mycolicibacterium fortuitum subsp. acetamidolyticum</name>
    <dbReference type="NCBI Taxonomy" id="144550"/>
    <lineage>
        <taxon>Bacteria</taxon>
        <taxon>Bacillati</taxon>
        <taxon>Actinomycetota</taxon>
        <taxon>Actinomycetes</taxon>
        <taxon>Mycobacteriales</taxon>
        <taxon>Mycobacteriaceae</taxon>
        <taxon>Mycolicibacterium</taxon>
    </lineage>
</organism>
<feature type="region of interest" description="Disordered" evidence="1">
    <location>
        <begin position="14"/>
        <end position="79"/>
    </location>
</feature>
<name>A0A100WRG9_MYCFO</name>
<feature type="compositionally biased region" description="Basic residues" evidence="1">
    <location>
        <begin position="69"/>
        <end position="79"/>
    </location>
</feature>
<evidence type="ECO:0000313" key="2">
    <source>
        <dbReference type="EMBL" id="GAT02942.1"/>
    </source>
</evidence>
<reference evidence="2 3" key="1">
    <citation type="journal article" date="2016" name="Genome Announc.">
        <title>Draft Genome Sequences of Five Rapidly Growing Mycobacterium Species, M. thermoresistibile, M. fortuitum subsp. acetamidolyticum, M. canariasense, M. brisbanense, and M. novocastrense.</title>
        <authorList>
            <person name="Katahira K."/>
            <person name="Ogura Y."/>
            <person name="Gotoh Y."/>
            <person name="Hayashi T."/>
        </authorList>
    </citation>
    <scope>NUCLEOTIDE SEQUENCE [LARGE SCALE GENOMIC DNA]</scope>
    <source>
        <strain evidence="2 3">JCM6368</strain>
    </source>
</reference>
<proteinExistence type="predicted"/>
<dbReference type="RefSeq" id="WP_061263872.1">
    <property type="nucleotide sequence ID" value="NZ_BCSZ01000030.1"/>
</dbReference>
<comment type="caution">
    <text evidence="2">The sequence shown here is derived from an EMBL/GenBank/DDBJ whole genome shotgun (WGS) entry which is preliminary data.</text>
</comment>
<dbReference type="EMBL" id="BCSZ01000030">
    <property type="protein sequence ID" value="GAT02942.1"/>
    <property type="molecule type" value="Genomic_DNA"/>
</dbReference>
<evidence type="ECO:0000313" key="3">
    <source>
        <dbReference type="Proteomes" id="UP000069705"/>
    </source>
</evidence>
<dbReference type="AlphaFoldDB" id="A0A100WRG9"/>
<dbReference type="Proteomes" id="UP000069705">
    <property type="component" value="Unassembled WGS sequence"/>
</dbReference>